<protein>
    <submittedName>
        <fullName evidence="1">Uncharacterized protein</fullName>
    </submittedName>
</protein>
<proteinExistence type="predicted"/>
<reference evidence="1 2" key="1">
    <citation type="submission" date="2019-02" db="EMBL/GenBank/DDBJ databases">
        <title>Draft genome sequence of Escherichia albertii strain Mex-12/320a, isolated from an infant with diarrhea, harboring virulence genes associated with diarrheagenic strains of enteropathogenic E. coli.</title>
        <authorList>
            <person name="Maldonado-Puga S."/>
            <person name="Meza-Segura M."/>
            <person name="Zaidi M.B."/>
            <person name="Estrada-Garcia T."/>
        </authorList>
    </citation>
    <scope>NUCLEOTIDE SEQUENCE [LARGE SCALE GENOMIC DNA]</scope>
    <source>
        <strain evidence="1 2">Mex-12/320a</strain>
    </source>
</reference>
<accession>A0A7Z7YP59</accession>
<dbReference type="AlphaFoldDB" id="A0A7Z7YP59"/>
<gene>
    <name evidence="1" type="ORF">EYS06_05440</name>
</gene>
<name>A0A7Z7YP59_ESCAL</name>
<evidence type="ECO:0000313" key="2">
    <source>
        <dbReference type="Proteomes" id="UP000292187"/>
    </source>
</evidence>
<dbReference type="Proteomes" id="UP000292187">
    <property type="component" value="Unassembled WGS sequence"/>
</dbReference>
<sequence length="62" mass="7079">MLIFLVIGHWSLVIGHWSFYPSMMINECHNDSAPLHCAQVHITAIPRLHPKSQSPENLPFDT</sequence>
<dbReference type="EMBL" id="SIZV01000005">
    <property type="protein sequence ID" value="TBR55162.1"/>
    <property type="molecule type" value="Genomic_DNA"/>
</dbReference>
<organism evidence="1 2">
    <name type="scientific">Escherichia albertii</name>
    <dbReference type="NCBI Taxonomy" id="208962"/>
    <lineage>
        <taxon>Bacteria</taxon>
        <taxon>Pseudomonadati</taxon>
        <taxon>Pseudomonadota</taxon>
        <taxon>Gammaproteobacteria</taxon>
        <taxon>Enterobacterales</taxon>
        <taxon>Enterobacteriaceae</taxon>
        <taxon>Escherichia</taxon>
    </lineage>
</organism>
<evidence type="ECO:0000313" key="1">
    <source>
        <dbReference type="EMBL" id="TBR55162.1"/>
    </source>
</evidence>
<comment type="caution">
    <text evidence="1">The sequence shown here is derived from an EMBL/GenBank/DDBJ whole genome shotgun (WGS) entry which is preliminary data.</text>
</comment>